<dbReference type="EMBL" id="JWIZ01000037">
    <property type="protein sequence ID" value="KMK51365.1"/>
    <property type="molecule type" value="Genomic_DNA"/>
</dbReference>
<dbReference type="PATRIC" id="fig|67855.3.peg.1311"/>
<comment type="caution">
    <text evidence="2">The sequence shown here is derived from an EMBL/GenBank/DDBJ whole genome shotgun (WGS) entry which is preliminary data.</text>
</comment>
<proteinExistence type="predicted"/>
<dbReference type="AlphaFoldDB" id="A0A0J5P6H1"/>
<dbReference type="RefSeq" id="WP_047977002.1">
    <property type="nucleotide sequence ID" value="NZ_JWIZ01000037.1"/>
</dbReference>
<reference evidence="2 3" key="1">
    <citation type="submission" date="2014-12" db="EMBL/GenBank/DDBJ databases">
        <title>Reclassification of Actinobacillus muris as Muribacter muris.</title>
        <authorList>
            <person name="Christensen H."/>
            <person name="Nicklas W."/>
            <person name="Bisgaard M."/>
        </authorList>
    </citation>
    <scope>NUCLEOTIDE SEQUENCE [LARGE SCALE GENOMIC DNA]</scope>
    <source>
        <strain evidence="2 3">Ackerman80-443D</strain>
    </source>
</reference>
<dbReference type="InterPro" id="IPR007621">
    <property type="entry name" value="TPM_dom"/>
</dbReference>
<dbReference type="PANTHER" id="PTHR30373">
    <property type="entry name" value="UPF0603 PROTEIN YGCG"/>
    <property type="match status" value="1"/>
</dbReference>
<accession>A0A0J5P6H1</accession>
<evidence type="ECO:0000259" key="1">
    <source>
        <dbReference type="Pfam" id="PF04536"/>
    </source>
</evidence>
<dbReference type="STRING" id="67855.RO21_06555"/>
<organism evidence="2 3">
    <name type="scientific">Muribacter muris</name>
    <dbReference type="NCBI Taxonomy" id="67855"/>
    <lineage>
        <taxon>Bacteria</taxon>
        <taxon>Pseudomonadati</taxon>
        <taxon>Pseudomonadota</taxon>
        <taxon>Gammaproteobacteria</taxon>
        <taxon>Pasteurellales</taxon>
        <taxon>Pasteurellaceae</taxon>
        <taxon>Muribacter</taxon>
    </lineage>
</organism>
<gene>
    <name evidence="2" type="ORF">RO21_06555</name>
</gene>
<evidence type="ECO:0000313" key="2">
    <source>
        <dbReference type="EMBL" id="KMK51365.1"/>
    </source>
</evidence>
<dbReference type="PANTHER" id="PTHR30373:SF8">
    <property type="entry name" value="BLL7265 PROTEIN"/>
    <property type="match status" value="1"/>
</dbReference>
<name>A0A0J5P6H1_9PAST</name>
<dbReference type="Proteomes" id="UP000036270">
    <property type="component" value="Unassembled WGS sequence"/>
</dbReference>
<protein>
    <submittedName>
        <fullName evidence="2">Membrane protein</fullName>
    </submittedName>
</protein>
<dbReference type="Gene3D" id="3.10.310.50">
    <property type="match status" value="1"/>
</dbReference>
<sequence>MGLFSLFQRKLPLDTAQIEAAIADLERHTSAELRVVVERKAKGQPPARCCPTHKSAEFMQQVDSQPCGVEPCTPAEQRAERLFDELKMAETAARNGVLIYLCFKPHYIAVIGDQGIHEKVGQEFWQSVYQIMREHCRQGNFTQGICAAIAEIKMQLAAHFPIQPNDVNELPNEVIVK</sequence>
<feature type="domain" description="TPM" evidence="1">
    <location>
        <begin position="75"/>
        <end position="153"/>
    </location>
</feature>
<dbReference type="Pfam" id="PF04536">
    <property type="entry name" value="TPM_phosphatase"/>
    <property type="match status" value="1"/>
</dbReference>
<evidence type="ECO:0000313" key="3">
    <source>
        <dbReference type="Proteomes" id="UP000036270"/>
    </source>
</evidence>
<keyword evidence="3" id="KW-1185">Reference proteome</keyword>